<proteinExistence type="predicted"/>
<keyword evidence="2" id="KW-1185">Reference proteome</keyword>
<dbReference type="Proteomes" id="UP001548189">
    <property type="component" value="Unassembled WGS sequence"/>
</dbReference>
<reference evidence="1 2" key="1">
    <citation type="submission" date="2024-06" db="EMBL/GenBank/DDBJ databases">
        <authorList>
            <person name="Li F."/>
        </authorList>
    </citation>
    <scope>NUCLEOTIDE SEQUENCE [LARGE SCALE GENOMIC DNA]</scope>
    <source>
        <strain evidence="1 2">GXAS 311</strain>
    </source>
</reference>
<accession>A0ABV2BNS5</accession>
<dbReference type="EMBL" id="JBEVCJ010000001">
    <property type="protein sequence ID" value="MET1253539.1"/>
    <property type="molecule type" value="Genomic_DNA"/>
</dbReference>
<organism evidence="1 2">
    <name type="scientific">Aliikangiella maris</name>
    <dbReference type="NCBI Taxonomy" id="3162458"/>
    <lineage>
        <taxon>Bacteria</taxon>
        <taxon>Pseudomonadati</taxon>
        <taxon>Pseudomonadota</taxon>
        <taxon>Gammaproteobacteria</taxon>
        <taxon>Oceanospirillales</taxon>
        <taxon>Pleioneaceae</taxon>
        <taxon>Aliikangiella</taxon>
    </lineage>
</organism>
<name>A0ABV2BNS5_9GAMM</name>
<evidence type="ECO:0000313" key="2">
    <source>
        <dbReference type="Proteomes" id="UP001548189"/>
    </source>
</evidence>
<dbReference type="InterPro" id="IPR045584">
    <property type="entry name" value="Pilin-like"/>
</dbReference>
<dbReference type="NCBIfam" id="TIGR02532">
    <property type="entry name" value="IV_pilin_GFxxxE"/>
    <property type="match status" value="1"/>
</dbReference>
<dbReference type="Pfam" id="PF07963">
    <property type="entry name" value="N_methyl"/>
    <property type="match status" value="1"/>
</dbReference>
<dbReference type="InterPro" id="IPR012902">
    <property type="entry name" value="N_methyl_site"/>
</dbReference>
<dbReference type="InterPro" id="IPR022346">
    <property type="entry name" value="T2SS_GspH"/>
</dbReference>
<dbReference type="SUPFAM" id="SSF54523">
    <property type="entry name" value="Pili subunits"/>
    <property type="match status" value="1"/>
</dbReference>
<dbReference type="Pfam" id="PF12019">
    <property type="entry name" value="GspH"/>
    <property type="match status" value="1"/>
</dbReference>
<comment type="caution">
    <text evidence="1">The sequence shown here is derived from an EMBL/GenBank/DDBJ whole genome shotgun (WGS) entry which is preliminary data.</text>
</comment>
<evidence type="ECO:0000313" key="1">
    <source>
        <dbReference type="EMBL" id="MET1253539.1"/>
    </source>
</evidence>
<gene>
    <name evidence="1" type="ORF">ABVT43_00215</name>
</gene>
<sequence length="152" mass="16469">MNKIRGFTLFELLMALLVIGVLTSFALPSFRSTIARTQVNTDKDALKGALNFARMEAIDKRIQTAFESNGSGGWQVRNVATDEVLRTFNISGVNSSIVTVKNPIIYEPSGYRQFGGAAVVFNICNDKGNGKESGKRVTVSTGGSLKTENIQC</sequence>
<protein>
    <submittedName>
        <fullName evidence="1">GspH/FimT family pseudopilin</fullName>
    </submittedName>
</protein>
<dbReference type="Gene3D" id="3.55.40.10">
    <property type="entry name" value="minor pseudopilin epsh domain"/>
    <property type="match status" value="1"/>
</dbReference>